<keyword evidence="3" id="KW-1185">Reference proteome</keyword>
<evidence type="ECO:0000259" key="1">
    <source>
        <dbReference type="SMART" id="SM00849"/>
    </source>
</evidence>
<dbReference type="InterPro" id="IPR001279">
    <property type="entry name" value="Metallo-B-lactamas"/>
</dbReference>
<protein>
    <submittedName>
        <fullName evidence="2">Metallo-beta-lactamase superfamily protein</fullName>
    </submittedName>
</protein>
<dbReference type="SUPFAM" id="SSF56281">
    <property type="entry name" value="Metallo-hydrolase/oxidoreductase"/>
    <property type="match status" value="1"/>
</dbReference>
<organism evidence="2 3">
    <name type="scientific">Yersinia rochesterensis</name>
    <dbReference type="NCBI Taxonomy" id="1604335"/>
    <lineage>
        <taxon>Bacteria</taxon>
        <taxon>Pseudomonadati</taxon>
        <taxon>Pseudomonadota</taxon>
        <taxon>Gammaproteobacteria</taxon>
        <taxon>Enterobacterales</taxon>
        <taxon>Yersiniaceae</taxon>
        <taxon>Yersinia</taxon>
    </lineage>
</organism>
<proteinExistence type="predicted"/>
<dbReference type="Gene3D" id="3.60.15.10">
    <property type="entry name" value="Ribonuclease Z/Hydroxyacylglutathione hydrolase-like"/>
    <property type="match status" value="1"/>
</dbReference>
<dbReference type="CDD" id="cd07713">
    <property type="entry name" value="DHPS-like_MBL-fold"/>
    <property type="match status" value="1"/>
</dbReference>
<sequence length="277" mass="30649">MQLTVLVDNNTLIDKYLIAEPGVCYHIEINGKNFLFDTGYSDVFLCNAAILGINISNIDSVIFSHGHNDHSGGLTHLAQYLDRTNHYSEQKIKLVAHPNAFTPKYYEDKSIGAHFPADGYSTFFKRIDQSGVYYITDNLLFLGEIERSNDFEGLHPIGKTINCCGHEVDDFVIDDSVIVYTSPEGIVIITGCSHSGICNIIDYAIKVTGDKRVRAVIGGFHLLNTEKSILTRTSDYFKQLSAQALYPCHCTDLKAKIALAGAVDIEEVGVGMVLNFK</sequence>
<dbReference type="SMART" id="SM00849">
    <property type="entry name" value="Lactamase_B"/>
    <property type="match status" value="1"/>
</dbReference>
<evidence type="ECO:0000313" key="3">
    <source>
        <dbReference type="Proteomes" id="UP000031883"/>
    </source>
</evidence>
<dbReference type="Pfam" id="PF00753">
    <property type="entry name" value="Lactamase_B"/>
    <property type="match status" value="1"/>
</dbReference>
<reference evidence="2 3" key="1">
    <citation type="journal article" date="2015" name="Genome Announc.">
        <title>Thirty-Two Complete Genome Assemblies of Nine Yersinia Species, Including Y. pestis, Y. pseudotuberculosis, and Y. enterocolitica.</title>
        <authorList>
            <person name="Johnson S.L."/>
            <person name="Daligault H.E."/>
            <person name="Davenport K.W."/>
            <person name="Jaissle J."/>
            <person name="Frey K.G."/>
            <person name="Ladner J.T."/>
            <person name="Broomall S.M."/>
            <person name="Bishop-Lilly K.A."/>
            <person name="Bruce D.C."/>
            <person name="Coyne S.R."/>
            <person name="Gibbons H.S."/>
            <person name="Lo C.C."/>
            <person name="Munk A.C."/>
            <person name="Rosenzweig C.N."/>
            <person name="Koroleva G.I."/>
            <person name="Palacios G.F."/>
            <person name="Redden C.L."/>
            <person name="Xu Y."/>
            <person name="Minogue T.D."/>
            <person name="Chain P.S."/>
        </authorList>
    </citation>
    <scope>NUCLEOTIDE SEQUENCE [LARGE SCALE GENOMIC DNA]</scope>
    <source>
        <strain evidence="2 3">Y231</strain>
    </source>
</reference>
<dbReference type="RefSeq" id="WP_038637876.1">
    <property type="nucleotide sequence ID" value="NZ_CABHXM010000062.1"/>
</dbReference>
<dbReference type="InterPro" id="IPR052926">
    <property type="entry name" value="Metallo-beta-lactamase_dom"/>
</dbReference>
<dbReference type="PANTHER" id="PTHR13754">
    <property type="entry name" value="METALLO-BETA-LACTAMASE SUPERFAMILY PROTEIN"/>
    <property type="match status" value="1"/>
</dbReference>
<feature type="domain" description="Metallo-beta-lactamase" evidence="1">
    <location>
        <begin position="21"/>
        <end position="249"/>
    </location>
</feature>
<dbReference type="Proteomes" id="UP000031883">
    <property type="component" value="Chromosome"/>
</dbReference>
<accession>A0ABM5SPF3</accession>
<dbReference type="EMBL" id="CP009997">
    <property type="protein sequence ID" value="AJJ36435.1"/>
    <property type="molecule type" value="Genomic_DNA"/>
</dbReference>
<name>A0ABM5SPF3_9GAMM</name>
<dbReference type="PANTHER" id="PTHR13754:SF18">
    <property type="entry name" value="7,8-DIHYDROPTERIN-6-METHYL-4-(BETA-D-RIBOFURANOSYL)-AMINOBENZENE-5'-PHOSPHATE SYNTHASE"/>
    <property type="match status" value="1"/>
</dbReference>
<dbReference type="InterPro" id="IPR036866">
    <property type="entry name" value="RibonucZ/Hydroxyglut_hydro"/>
</dbReference>
<dbReference type="InterPro" id="IPR041712">
    <property type="entry name" value="DHPS-like_MBL-fold"/>
</dbReference>
<gene>
    <name evidence="2" type="ORF">CH54_2590</name>
</gene>
<evidence type="ECO:0000313" key="2">
    <source>
        <dbReference type="EMBL" id="AJJ36435.1"/>
    </source>
</evidence>